<dbReference type="SUPFAM" id="SSF51197">
    <property type="entry name" value="Clavaminate synthase-like"/>
    <property type="match status" value="1"/>
</dbReference>
<dbReference type="Gene3D" id="2.60.120.650">
    <property type="entry name" value="Cupin"/>
    <property type="match status" value="1"/>
</dbReference>
<feature type="non-terminal residue" evidence="2">
    <location>
        <position position="1"/>
    </location>
</feature>
<evidence type="ECO:0000313" key="3">
    <source>
        <dbReference type="Proteomes" id="UP000326268"/>
    </source>
</evidence>
<dbReference type="OrthoDB" id="4494329at2759"/>
<dbReference type="AlphaFoldDB" id="A0A5N7A3N6"/>
<dbReference type="EMBL" id="ML737650">
    <property type="protein sequence ID" value="KAE8364481.1"/>
    <property type="molecule type" value="Genomic_DNA"/>
</dbReference>
<dbReference type="RefSeq" id="XP_031927562.1">
    <property type="nucleotide sequence ID" value="XM_032066949.1"/>
</dbReference>
<reference evidence="2 3" key="1">
    <citation type="submission" date="2019-04" db="EMBL/GenBank/DDBJ databases">
        <title>Friends and foes A comparative genomics studyof 23 Aspergillus species from section Flavi.</title>
        <authorList>
            <consortium name="DOE Joint Genome Institute"/>
            <person name="Kjaerbolling I."/>
            <person name="Vesth T."/>
            <person name="Frisvad J.C."/>
            <person name="Nybo J.L."/>
            <person name="Theobald S."/>
            <person name="Kildgaard S."/>
            <person name="Isbrandt T."/>
            <person name="Kuo A."/>
            <person name="Sato A."/>
            <person name="Lyhne E.K."/>
            <person name="Kogle M.E."/>
            <person name="Wiebenga A."/>
            <person name="Kun R.S."/>
            <person name="Lubbers R.J."/>
            <person name="Makela M.R."/>
            <person name="Barry K."/>
            <person name="Chovatia M."/>
            <person name="Clum A."/>
            <person name="Daum C."/>
            <person name="Haridas S."/>
            <person name="He G."/>
            <person name="LaButti K."/>
            <person name="Lipzen A."/>
            <person name="Mondo S."/>
            <person name="Riley R."/>
            <person name="Salamov A."/>
            <person name="Simmons B.A."/>
            <person name="Magnuson J.K."/>
            <person name="Henrissat B."/>
            <person name="Mortensen U.H."/>
            <person name="Larsen T.O."/>
            <person name="Devries R.P."/>
            <person name="Grigoriev I.V."/>
            <person name="Machida M."/>
            <person name="Baker S.E."/>
            <person name="Andersen M.R."/>
        </authorList>
    </citation>
    <scope>NUCLEOTIDE SEQUENCE [LARGE SCALE GENOMIC DNA]</scope>
    <source>
        <strain evidence="2 3">CBS 763.97</strain>
    </source>
</reference>
<sequence length="313" mass="36070">ANTRSQNTENLRAQFQQGSLDLITALYHDPLLVAEDVITIDKSKNLTRYLELRFSCSLLFQSTASRSISHPEVLWSIFWMFIQKNRQKFVNVICQCCPTPIIDSDLIQRIARDSQTTIGKADSTWINLHKEFLLLSIKDCISLIYIDIGTVLTWLYVIHGRKIIYFPYTINLNAVRLLARLGSEQFKGYDSGWIRVELRPGDLFIMPLSCPHTVFTPDNSLVVGSHFYTSAYLPSTLEGLRFLEKRQKISNKLLKNNYYKMLAQILNLYNKATCHLFLDSPTKTKLLTACTEFITALKSFNQRAYKSFSQEPE</sequence>
<protein>
    <recommendedName>
        <fullName evidence="1">JmjC domain-containing protein</fullName>
    </recommendedName>
</protein>
<proteinExistence type="predicted"/>
<name>A0A5N7A3N6_9EURO</name>
<evidence type="ECO:0000313" key="2">
    <source>
        <dbReference type="EMBL" id="KAE8364481.1"/>
    </source>
</evidence>
<accession>A0A5N7A3N6</accession>
<keyword evidence="3" id="KW-1185">Reference proteome</keyword>
<gene>
    <name evidence="2" type="ORF">BDV27DRAFT_128334</name>
</gene>
<feature type="domain" description="JmjC" evidence="1">
    <location>
        <begin position="88"/>
        <end position="244"/>
    </location>
</feature>
<dbReference type="InterPro" id="IPR003347">
    <property type="entry name" value="JmjC_dom"/>
</dbReference>
<organism evidence="2 3">
    <name type="scientific">Aspergillus caelatus</name>
    <dbReference type="NCBI Taxonomy" id="61420"/>
    <lineage>
        <taxon>Eukaryota</taxon>
        <taxon>Fungi</taxon>
        <taxon>Dikarya</taxon>
        <taxon>Ascomycota</taxon>
        <taxon>Pezizomycotina</taxon>
        <taxon>Eurotiomycetes</taxon>
        <taxon>Eurotiomycetidae</taxon>
        <taxon>Eurotiales</taxon>
        <taxon>Aspergillaceae</taxon>
        <taxon>Aspergillus</taxon>
        <taxon>Aspergillus subgen. Circumdati</taxon>
    </lineage>
</organism>
<dbReference type="Proteomes" id="UP000326268">
    <property type="component" value="Unassembled WGS sequence"/>
</dbReference>
<dbReference type="GeneID" id="43651395"/>
<evidence type="ECO:0000259" key="1">
    <source>
        <dbReference type="PROSITE" id="PS51184"/>
    </source>
</evidence>
<dbReference type="PROSITE" id="PS51184">
    <property type="entry name" value="JMJC"/>
    <property type="match status" value="1"/>
</dbReference>